<gene>
    <name evidence="1" type="ORF">NQ315_002448</name>
</gene>
<proteinExistence type="predicted"/>
<dbReference type="InterPro" id="IPR017964">
    <property type="entry name" value="DNA-dir_DNA_pol_B_CS"/>
</dbReference>
<dbReference type="GO" id="GO:0071897">
    <property type="term" value="P:DNA biosynthetic process"/>
    <property type="evidence" value="ECO:0007669"/>
    <property type="project" value="UniProtKB-ARBA"/>
</dbReference>
<dbReference type="Gene3D" id="3.90.1600.10">
    <property type="entry name" value="Palm domain of DNA polymerase"/>
    <property type="match status" value="1"/>
</dbReference>
<dbReference type="PANTHER" id="PTHR31511">
    <property type="entry name" value="PROTEIN CBG23764"/>
    <property type="match status" value="1"/>
</dbReference>
<dbReference type="PROSITE" id="PS00116">
    <property type="entry name" value="DNA_POLYMERASE_B"/>
    <property type="match status" value="1"/>
</dbReference>
<dbReference type="SUPFAM" id="SSF56672">
    <property type="entry name" value="DNA/RNA polymerases"/>
    <property type="match status" value="1"/>
</dbReference>
<dbReference type="InterPro" id="IPR023211">
    <property type="entry name" value="DNA_pol_palm_dom_sf"/>
</dbReference>
<dbReference type="AlphaFoldDB" id="A0AAV8V8S5"/>
<dbReference type="Proteomes" id="UP001159042">
    <property type="component" value="Unassembled WGS sequence"/>
</dbReference>
<protein>
    <submittedName>
        <fullName evidence="1">Uncharacterized protein</fullName>
    </submittedName>
</protein>
<dbReference type="GO" id="GO:0003676">
    <property type="term" value="F:nucleic acid binding"/>
    <property type="evidence" value="ECO:0007669"/>
    <property type="project" value="InterPro"/>
</dbReference>
<name>A0AAV8V8S5_9CUCU</name>
<dbReference type="EMBL" id="JANEYG010000268">
    <property type="protein sequence ID" value="KAJ8910645.1"/>
    <property type="molecule type" value="Genomic_DNA"/>
</dbReference>
<sequence>MENVDKRQDIKLCSCWENKNKRLGARALIALPHFKSCSVFDEELVAVLMGKVKVVYDKPVYIGFTILDLSKTIIYEFLYGYIKSTYGDKAVLLYTDTDSLILHLFTENPYNDIKNHIEYFDTSNYSEDTVHGMPKTTSVVGKMKDEYAGRPVECFYGTGAKSYCVKAGDVMKKAKVKAFDEYTAIQEQIEDIDDSQDTDRAEVEQKYISIHSKIKTIIQNKSVNASGASGAANAGLGNGQGQGTVTASSHKNRFDFDIPIFTGNFEEWPSFHDLFLAYIDRDPTLANAEKLMYLKTVLRGEAFAVISELKVTDDNYKAALDLLKERYEKTVDIINSHITALLELQPAKGYGKALSEFITKIKQHIKALQNLETPISENNYRKILKKFTSPDLNVRNSMVKWYIPKS</sequence>
<organism evidence="1 2">
    <name type="scientific">Exocentrus adspersus</name>
    <dbReference type="NCBI Taxonomy" id="1586481"/>
    <lineage>
        <taxon>Eukaryota</taxon>
        <taxon>Metazoa</taxon>
        <taxon>Ecdysozoa</taxon>
        <taxon>Arthropoda</taxon>
        <taxon>Hexapoda</taxon>
        <taxon>Insecta</taxon>
        <taxon>Pterygota</taxon>
        <taxon>Neoptera</taxon>
        <taxon>Endopterygota</taxon>
        <taxon>Coleoptera</taxon>
        <taxon>Polyphaga</taxon>
        <taxon>Cucujiformia</taxon>
        <taxon>Chrysomeloidea</taxon>
        <taxon>Cerambycidae</taxon>
        <taxon>Lamiinae</taxon>
        <taxon>Acanthocinini</taxon>
        <taxon>Exocentrus</taxon>
    </lineage>
</organism>
<dbReference type="PANTHER" id="PTHR31511:SF12">
    <property type="entry name" value="RHO TERMINATION FACTOR N-TERMINAL DOMAIN-CONTAINING PROTEIN"/>
    <property type="match status" value="1"/>
</dbReference>
<dbReference type="InterPro" id="IPR005312">
    <property type="entry name" value="DUF1759"/>
</dbReference>
<reference evidence="1 2" key="1">
    <citation type="journal article" date="2023" name="Insect Mol. Biol.">
        <title>Genome sequencing provides insights into the evolution of gene families encoding plant cell wall-degrading enzymes in longhorned beetles.</title>
        <authorList>
            <person name="Shin N.R."/>
            <person name="Okamura Y."/>
            <person name="Kirsch R."/>
            <person name="Pauchet Y."/>
        </authorList>
    </citation>
    <scope>NUCLEOTIDE SEQUENCE [LARGE SCALE GENOMIC DNA]</scope>
    <source>
        <strain evidence="1">EAD_L_NR</strain>
    </source>
</reference>
<evidence type="ECO:0000313" key="1">
    <source>
        <dbReference type="EMBL" id="KAJ8910645.1"/>
    </source>
</evidence>
<dbReference type="Pfam" id="PF03564">
    <property type="entry name" value="DUF1759"/>
    <property type="match status" value="1"/>
</dbReference>
<comment type="caution">
    <text evidence="1">The sequence shown here is derived from an EMBL/GenBank/DDBJ whole genome shotgun (WGS) entry which is preliminary data.</text>
</comment>
<keyword evidence="2" id="KW-1185">Reference proteome</keyword>
<evidence type="ECO:0000313" key="2">
    <source>
        <dbReference type="Proteomes" id="UP001159042"/>
    </source>
</evidence>
<dbReference type="GO" id="GO:0000166">
    <property type="term" value="F:nucleotide binding"/>
    <property type="evidence" value="ECO:0007669"/>
    <property type="project" value="InterPro"/>
</dbReference>
<dbReference type="InterPro" id="IPR043502">
    <property type="entry name" value="DNA/RNA_pol_sf"/>
</dbReference>
<accession>A0AAV8V8S5</accession>